<dbReference type="EMBL" id="FOBI01000011">
    <property type="protein sequence ID" value="SEL43769.1"/>
    <property type="molecule type" value="Genomic_DNA"/>
</dbReference>
<evidence type="ECO:0000313" key="2">
    <source>
        <dbReference type="EMBL" id="SEL43769.1"/>
    </source>
</evidence>
<feature type="compositionally biased region" description="Basic and acidic residues" evidence="1">
    <location>
        <begin position="84"/>
        <end position="106"/>
    </location>
</feature>
<dbReference type="Proteomes" id="UP000199297">
    <property type="component" value="Unassembled WGS sequence"/>
</dbReference>
<gene>
    <name evidence="2" type="ORF">SAMN05216262_1112</name>
</gene>
<dbReference type="AlphaFoldDB" id="A0A1H7Q7J5"/>
<accession>A0A1H7Q7J5</accession>
<dbReference type="RefSeq" id="WP_085285331.1">
    <property type="nucleotide sequence ID" value="NZ_FOBI01000011.1"/>
</dbReference>
<feature type="region of interest" description="Disordered" evidence="1">
    <location>
        <begin position="78"/>
        <end position="106"/>
    </location>
</feature>
<proteinExistence type="predicted"/>
<protein>
    <submittedName>
        <fullName evidence="2">Uncharacterized protein</fullName>
    </submittedName>
</protein>
<keyword evidence="3" id="KW-1185">Reference proteome</keyword>
<evidence type="ECO:0000313" key="3">
    <source>
        <dbReference type="Proteomes" id="UP000199297"/>
    </source>
</evidence>
<name>A0A1H7Q7J5_9GAMM</name>
<reference evidence="3" key="1">
    <citation type="submission" date="2016-10" db="EMBL/GenBank/DDBJ databases">
        <authorList>
            <person name="Varghese N."/>
            <person name="Submissions S."/>
        </authorList>
    </citation>
    <scope>NUCLEOTIDE SEQUENCE [LARGE SCALE GENOMIC DNA]</scope>
    <source>
        <strain evidence="3">CGMCC 1.9127</strain>
    </source>
</reference>
<organism evidence="2 3">
    <name type="scientific">Colwellia chukchiensis</name>
    <dbReference type="NCBI Taxonomy" id="641665"/>
    <lineage>
        <taxon>Bacteria</taxon>
        <taxon>Pseudomonadati</taxon>
        <taxon>Pseudomonadota</taxon>
        <taxon>Gammaproteobacteria</taxon>
        <taxon>Alteromonadales</taxon>
        <taxon>Colwelliaceae</taxon>
        <taxon>Colwellia</taxon>
    </lineage>
</organism>
<sequence length="106" mass="12037">MSDADINNLSRKDDILSDAIAEITKAKKMAIAEILKEKRMAIADIRAEEDLAIEELHIEADDTTDSQAASDMAEAVKKQRKKGLREGDRRTRDAHYKVHEKKHHDI</sequence>
<evidence type="ECO:0000256" key="1">
    <source>
        <dbReference type="SAM" id="MobiDB-lite"/>
    </source>
</evidence>